<sequence>QEKSWNHYDTFKKIVSKEDWVEIFNEIIKHFTRAEYHNSYMIIDIYLREERFEKALRTVINTNSLDVLNSYHGVLSDKYPEQYHNAYQELILQDAERSMGRSHYRKIAAYLKRMKSIKGFKSEFEDFIKLMREKYRKRPAFLDEIKKFWNGHNLFYISSFLTLKDKVRNLFSNGRRAGHELIPK</sequence>
<organism evidence="1">
    <name type="scientific">marine sediment metagenome</name>
    <dbReference type="NCBI Taxonomy" id="412755"/>
    <lineage>
        <taxon>unclassified sequences</taxon>
        <taxon>metagenomes</taxon>
        <taxon>ecological metagenomes</taxon>
    </lineage>
</organism>
<feature type="non-terminal residue" evidence="1">
    <location>
        <position position="1"/>
    </location>
</feature>
<reference evidence="1" key="1">
    <citation type="journal article" date="2015" name="Nature">
        <title>Complex archaea that bridge the gap between prokaryotes and eukaryotes.</title>
        <authorList>
            <person name="Spang A."/>
            <person name="Saw J.H."/>
            <person name="Jorgensen S.L."/>
            <person name="Zaremba-Niedzwiedzka K."/>
            <person name="Martijn J."/>
            <person name="Lind A.E."/>
            <person name="van Eijk R."/>
            <person name="Schleper C."/>
            <person name="Guy L."/>
            <person name="Ettema T.J."/>
        </authorList>
    </citation>
    <scope>NUCLEOTIDE SEQUENCE</scope>
</reference>
<accession>A0A0F9B6G8</accession>
<evidence type="ECO:0000313" key="1">
    <source>
        <dbReference type="EMBL" id="KKL17524.1"/>
    </source>
</evidence>
<gene>
    <name evidence="1" type="ORF">LCGC14_2484690</name>
</gene>
<comment type="caution">
    <text evidence="1">The sequence shown here is derived from an EMBL/GenBank/DDBJ whole genome shotgun (WGS) entry which is preliminary data.</text>
</comment>
<protein>
    <submittedName>
        <fullName evidence="1">Uncharacterized protein</fullName>
    </submittedName>
</protein>
<dbReference type="EMBL" id="LAZR01039226">
    <property type="protein sequence ID" value="KKL17524.1"/>
    <property type="molecule type" value="Genomic_DNA"/>
</dbReference>
<name>A0A0F9B6G8_9ZZZZ</name>
<proteinExistence type="predicted"/>
<dbReference type="AlphaFoldDB" id="A0A0F9B6G8"/>